<evidence type="ECO:0000259" key="5">
    <source>
        <dbReference type="PROSITE" id="PS51767"/>
    </source>
</evidence>
<dbReference type="PROSITE" id="PS51767">
    <property type="entry name" value="PEPTIDASE_A1"/>
    <property type="match status" value="1"/>
</dbReference>
<feature type="signal peptide" evidence="4">
    <location>
        <begin position="1"/>
        <end position="21"/>
    </location>
</feature>
<dbReference type="PANTHER" id="PTHR47966:SF51">
    <property type="entry name" value="BETA-SITE APP-CLEAVING ENZYME, ISOFORM A-RELATED"/>
    <property type="match status" value="1"/>
</dbReference>
<dbReference type="EMBL" id="JAKMXF010000356">
    <property type="protein sequence ID" value="KAI6646316.1"/>
    <property type="molecule type" value="Genomic_DNA"/>
</dbReference>
<evidence type="ECO:0000313" key="6">
    <source>
        <dbReference type="EMBL" id="KAI6646316.1"/>
    </source>
</evidence>
<dbReference type="InterPro" id="IPR001461">
    <property type="entry name" value="Aspartic_peptidase_A1"/>
</dbReference>
<comment type="caution">
    <text evidence="6">The sequence shown here is derived from an EMBL/GenBank/DDBJ whole genome shotgun (WGS) entry which is preliminary data.</text>
</comment>
<protein>
    <recommendedName>
        <fullName evidence="5">Peptidase A1 domain-containing protein</fullName>
    </recommendedName>
</protein>
<dbReference type="SUPFAM" id="SSF50630">
    <property type="entry name" value="Acid proteases"/>
    <property type="match status" value="1"/>
</dbReference>
<proteinExistence type="inferred from homology"/>
<dbReference type="PROSITE" id="PS00141">
    <property type="entry name" value="ASP_PROTEASE"/>
    <property type="match status" value="1"/>
</dbReference>
<dbReference type="GO" id="GO:0006508">
    <property type="term" value="P:proteolysis"/>
    <property type="evidence" value="ECO:0007669"/>
    <property type="project" value="UniProtKB-KW"/>
</dbReference>
<evidence type="ECO:0000256" key="2">
    <source>
        <dbReference type="PIRSR" id="PIRSR601461-2"/>
    </source>
</evidence>
<evidence type="ECO:0000256" key="1">
    <source>
        <dbReference type="ARBA" id="ARBA00007447"/>
    </source>
</evidence>
<evidence type="ECO:0000313" key="7">
    <source>
        <dbReference type="Proteomes" id="UP001165289"/>
    </source>
</evidence>
<dbReference type="GO" id="GO:0004190">
    <property type="term" value="F:aspartic-type endopeptidase activity"/>
    <property type="evidence" value="ECO:0007669"/>
    <property type="project" value="UniProtKB-KW"/>
</dbReference>
<sequence>MYSRVCLLCIIVTLSLGYVASKPGAEENDRIFSVNFDVIHPRDRFCKLMSNQSKCEVKLSGIMDAALVNNLDDAMRYIITIKIGKKQQAFKVLLDTGADILWVFSDECLDEEDENCEGHAKYELEEDKEYKIFKIGYADGEVSGVKVADEIHLATKLIVKDVMFGAAGEVNDEYEGYDGIMGLNMYLGDGEPSIIYYMIKQKLIKEPSYSIYLKGGATAVDGGEITFGGHNEKLVNLKIDGVKAKMIAGGKTRTKMTSLKLGEEFFCGKDINKCIALLDTGNADMHVQKNFLDKINSILKPGDDGLVDCKTRESTPAIEIMFGKHLITLEAKYYIQEDDRECFSTIKLNDFGEDFDWSFGVPLFVKYYVQFDFKAKNEAICFYAKL</sequence>
<keyword evidence="2" id="KW-1015">Disulfide bond</keyword>
<dbReference type="PRINTS" id="PR00792">
    <property type="entry name" value="PEPSIN"/>
</dbReference>
<feature type="disulfide bond" evidence="2">
    <location>
        <begin position="108"/>
        <end position="116"/>
    </location>
</feature>
<dbReference type="InterPro" id="IPR033121">
    <property type="entry name" value="PEPTIDASE_A1"/>
</dbReference>
<feature type="domain" description="Peptidase A1" evidence="5">
    <location>
        <begin position="77"/>
        <end position="383"/>
    </location>
</feature>
<dbReference type="PANTHER" id="PTHR47966">
    <property type="entry name" value="BETA-SITE APP-CLEAVING ENZYME, ISOFORM A-RELATED"/>
    <property type="match status" value="1"/>
</dbReference>
<keyword evidence="4" id="KW-0732">Signal</keyword>
<dbReference type="CDD" id="cd05471">
    <property type="entry name" value="pepsin_like"/>
    <property type="match status" value="1"/>
</dbReference>
<feature type="chain" id="PRO_5043720235" description="Peptidase A1 domain-containing protein" evidence="4">
    <location>
        <begin position="22"/>
        <end position="386"/>
    </location>
</feature>
<evidence type="ECO:0000256" key="3">
    <source>
        <dbReference type="RuleBase" id="RU000454"/>
    </source>
</evidence>
<dbReference type="Pfam" id="PF00026">
    <property type="entry name" value="Asp"/>
    <property type="match status" value="1"/>
</dbReference>
<organism evidence="6 7">
    <name type="scientific">Oopsacas minuta</name>
    <dbReference type="NCBI Taxonomy" id="111878"/>
    <lineage>
        <taxon>Eukaryota</taxon>
        <taxon>Metazoa</taxon>
        <taxon>Porifera</taxon>
        <taxon>Hexactinellida</taxon>
        <taxon>Hexasterophora</taxon>
        <taxon>Lyssacinosida</taxon>
        <taxon>Leucopsacidae</taxon>
        <taxon>Oopsacas</taxon>
    </lineage>
</organism>
<dbReference type="InterPro" id="IPR001969">
    <property type="entry name" value="Aspartic_peptidase_AS"/>
</dbReference>
<accession>A0AAV7JC52</accession>
<gene>
    <name evidence="6" type="ORF">LOD99_9268</name>
</gene>
<keyword evidence="3" id="KW-0645">Protease</keyword>
<comment type="similarity">
    <text evidence="1 3">Belongs to the peptidase A1 family.</text>
</comment>
<evidence type="ECO:0000256" key="4">
    <source>
        <dbReference type="SAM" id="SignalP"/>
    </source>
</evidence>
<name>A0AAV7JC52_9METZ</name>
<dbReference type="InterPro" id="IPR021109">
    <property type="entry name" value="Peptidase_aspartic_dom_sf"/>
</dbReference>
<keyword evidence="7" id="KW-1185">Reference proteome</keyword>
<keyword evidence="3" id="KW-0064">Aspartyl protease</keyword>
<dbReference type="Gene3D" id="2.40.70.10">
    <property type="entry name" value="Acid Proteases"/>
    <property type="match status" value="2"/>
</dbReference>
<dbReference type="InterPro" id="IPR034164">
    <property type="entry name" value="Pepsin-like_dom"/>
</dbReference>
<dbReference type="AlphaFoldDB" id="A0AAV7JC52"/>
<dbReference type="Proteomes" id="UP001165289">
    <property type="component" value="Unassembled WGS sequence"/>
</dbReference>
<reference evidence="6 7" key="1">
    <citation type="journal article" date="2023" name="BMC Biol.">
        <title>The compact genome of the sponge Oopsacas minuta (Hexactinellida) is lacking key metazoan core genes.</title>
        <authorList>
            <person name="Santini S."/>
            <person name="Schenkelaars Q."/>
            <person name="Jourda C."/>
            <person name="Duchesne M."/>
            <person name="Belahbib H."/>
            <person name="Rocher C."/>
            <person name="Selva M."/>
            <person name="Riesgo A."/>
            <person name="Vervoort M."/>
            <person name="Leys S.P."/>
            <person name="Kodjabachian L."/>
            <person name="Le Bivic A."/>
            <person name="Borchiellini C."/>
            <person name="Claverie J.M."/>
            <person name="Renard E."/>
        </authorList>
    </citation>
    <scope>NUCLEOTIDE SEQUENCE [LARGE SCALE GENOMIC DNA]</scope>
    <source>
        <strain evidence="6">SPO-2</strain>
    </source>
</reference>
<keyword evidence="3" id="KW-0378">Hydrolase</keyword>